<evidence type="ECO:0000256" key="11">
    <source>
        <dbReference type="SAM" id="MobiDB-lite"/>
    </source>
</evidence>
<feature type="chain" id="PRO_5020025042" description="N-terminal amino-acid N(alpha)-acetyltransferase NatA" evidence="12">
    <location>
        <begin position="19"/>
        <end position="295"/>
    </location>
</feature>
<keyword evidence="12" id="KW-0732">Signal</keyword>
<feature type="domain" description="N-acetyltransferase" evidence="13">
    <location>
        <begin position="12"/>
        <end position="54"/>
    </location>
</feature>
<dbReference type="OrthoDB" id="25586at2759"/>
<comment type="catalytic activity">
    <reaction evidence="5">
        <text>N-terminal L-seryl-[protein] + acetyl-CoA = N-terminal N(alpha)-acetyl-L-seryl-[protein] + CoA + H(+)</text>
        <dbReference type="Rhea" id="RHEA:50504"/>
        <dbReference type="Rhea" id="RHEA-COMP:12703"/>
        <dbReference type="Rhea" id="RHEA-COMP:12704"/>
        <dbReference type="ChEBI" id="CHEBI:15378"/>
        <dbReference type="ChEBI" id="CHEBI:57287"/>
        <dbReference type="ChEBI" id="CHEBI:57288"/>
        <dbReference type="ChEBI" id="CHEBI:64738"/>
        <dbReference type="ChEBI" id="CHEBI:83690"/>
        <dbReference type="EC" id="2.3.1.255"/>
    </reaction>
</comment>
<comment type="catalytic activity">
    <reaction evidence="6">
        <text>N-terminal L-valyl-[protein] + acetyl-CoA = N-terminal N(alpha)-acetyl-L-valyl-[protein] + CoA + H(+)</text>
        <dbReference type="Rhea" id="RHEA:50508"/>
        <dbReference type="Rhea" id="RHEA-COMP:12705"/>
        <dbReference type="Rhea" id="RHEA-COMP:12706"/>
        <dbReference type="ChEBI" id="CHEBI:15378"/>
        <dbReference type="ChEBI" id="CHEBI:57287"/>
        <dbReference type="ChEBI" id="CHEBI:57288"/>
        <dbReference type="ChEBI" id="CHEBI:64741"/>
        <dbReference type="ChEBI" id="CHEBI:133371"/>
        <dbReference type="EC" id="2.3.1.255"/>
    </reaction>
</comment>
<dbReference type="EMBL" id="BGZK01000103">
    <property type="protein sequence ID" value="GBP18967.1"/>
    <property type="molecule type" value="Genomic_DNA"/>
</dbReference>
<reference evidence="14 15" key="1">
    <citation type="journal article" date="2019" name="Commun. Biol.">
        <title>The bagworm genome reveals a unique fibroin gene that provides high tensile strength.</title>
        <authorList>
            <person name="Kono N."/>
            <person name="Nakamura H."/>
            <person name="Ohtoshi R."/>
            <person name="Tomita M."/>
            <person name="Numata K."/>
            <person name="Arakawa K."/>
        </authorList>
    </citation>
    <scope>NUCLEOTIDE SEQUENCE [LARGE SCALE GENOMIC DNA]</scope>
</reference>
<evidence type="ECO:0000256" key="6">
    <source>
        <dbReference type="ARBA" id="ARBA00047805"/>
    </source>
</evidence>
<organism evidence="14 15">
    <name type="scientific">Eumeta variegata</name>
    <name type="common">Bagworm moth</name>
    <name type="synonym">Eumeta japonica</name>
    <dbReference type="NCBI Taxonomy" id="151549"/>
    <lineage>
        <taxon>Eukaryota</taxon>
        <taxon>Metazoa</taxon>
        <taxon>Ecdysozoa</taxon>
        <taxon>Arthropoda</taxon>
        <taxon>Hexapoda</taxon>
        <taxon>Insecta</taxon>
        <taxon>Pterygota</taxon>
        <taxon>Neoptera</taxon>
        <taxon>Endopterygota</taxon>
        <taxon>Lepidoptera</taxon>
        <taxon>Glossata</taxon>
        <taxon>Ditrysia</taxon>
        <taxon>Tineoidea</taxon>
        <taxon>Psychidae</taxon>
        <taxon>Oiketicinae</taxon>
        <taxon>Eumeta</taxon>
    </lineage>
</organism>
<feature type="signal peptide" evidence="12">
    <location>
        <begin position="1"/>
        <end position="18"/>
    </location>
</feature>
<comment type="catalytic activity">
    <reaction evidence="9">
        <text>N-terminal L-cysteinyl-[protein] + acetyl-CoA = N-terminal N(alpha)-acetyl-L-cysteinyl-[protein] + CoA + H(+)</text>
        <dbReference type="Rhea" id="RHEA:50512"/>
        <dbReference type="Rhea" id="RHEA-COMP:12707"/>
        <dbReference type="Rhea" id="RHEA-COMP:12708"/>
        <dbReference type="ChEBI" id="CHEBI:15378"/>
        <dbReference type="ChEBI" id="CHEBI:57287"/>
        <dbReference type="ChEBI" id="CHEBI:57288"/>
        <dbReference type="ChEBI" id="CHEBI:65250"/>
        <dbReference type="ChEBI" id="CHEBI:133372"/>
        <dbReference type="EC" id="2.3.1.255"/>
    </reaction>
</comment>
<comment type="catalytic activity">
    <reaction evidence="10">
        <text>N-terminal L-threonyl-[protein] + acetyl-CoA = N-terminal N(alpha)-acetyl-L-threonyl-[protein] + CoA + H(+)</text>
        <dbReference type="Rhea" id="RHEA:50516"/>
        <dbReference type="Rhea" id="RHEA-COMP:12709"/>
        <dbReference type="Rhea" id="RHEA-COMP:12710"/>
        <dbReference type="ChEBI" id="CHEBI:15378"/>
        <dbReference type="ChEBI" id="CHEBI:57287"/>
        <dbReference type="ChEBI" id="CHEBI:57288"/>
        <dbReference type="ChEBI" id="CHEBI:64739"/>
        <dbReference type="ChEBI" id="CHEBI:133375"/>
        <dbReference type="EC" id="2.3.1.255"/>
    </reaction>
</comment>
<evidence type="ECO:0000256" key="5">
    <source>
        <dbReference type="ARBA" id="ARBA00047491"/>
    </source>
</evidence>
<dbReference type="InterPro" id="IPR045047">
    <property type="entry name" value="Ard1-like"/>
</dbReference>
<dbReference type="PANTHER" id="PTHR23091">
    <property type="entry name" value="N-TERMINAL ACETYLTRANSFERASE"/>
    <property type="match status" value="1"/>
</dbReference>
<evidence type="ECO:0000256" key="4">
    <source>
        <dbReference type="ARBA" id="ARBA00026110"/>
    </source>
</evidence>
<dbReference type="GO" id="GO:0031415">
    <property type="term" value="C:NatA complex"/>
    <property type="evidence" value="ECO:0007669"/>
    <property type="project" value="InterPro"/>
</dbReference>
<keyword evidence="2" id="KW-0012">Acyltransferase</keyword>
<evidence type="ECO:0000256" key="2">
    <source>
        <dbReference type="ARBA" id="ARBA00023315"/>
    </source>
</evidence>
<dbReference type="PANTHER" id="PTHR23091:SF4">
    <property type="entry name" value="N-TERMINAL AMINO-ACID N(ALPHA)-ACETYLTRANSFERASE NATA"/>
    <property type="match status" value="1"/>
</dbReference>
<evidence type="ECO:0000259" key="13">
    <source>
        <dbReference type="Pfam" id="PF00583"/>
    </source>
</evidence>
<dbReference type="Gene3D" id="3.40.630.30">
    <property type="match status" value="1"/>
</dbReference>
<evidence type="ECO:0000256" key="12">
    <source>
        <dbReference type="SAM" id="SignalP"/>
    </source>
</evidence>
<dbReference type="EC" id="2.3.1.255" evidence="4"/>
<comment type="similarity">
    <text evidence="3">Belongs to the acetyltransferase family. ARD1 subfamily.</text>
</comment>
<accession>A0A4C1TY74</accession>
<dbReference type="InterPro" id="IPR000182">
    <property type="entry name" value="GNAT_dom"/>
</dbReference>
<proteinExistence type="inferred from homology"/>
<sequence length="295" mass="32578">MSLAFELWLCCCIGYVLAKMEEDGEDNRHGHITSLAVKRSHRRLGLAQKLMNQASLAMVECFQGSRAVPSYLGANFCTGESGALVSMVVKRFDVSHALFHRRSETQTKEVRFGTLNVFGVRMIKLYDVCELMKDSLALTRVNEDAGVLSSFYQNYYHSGSEVARVTVARRTAQARRPCCSPPTDRHSRGALAPRPKARGRSRTRATTKISARKHRSAATRLFVCTAFSPGGAARAGRQQADTSVALRLYLIAGHGSRSFQRPGSDVLSAVREGRSFGVILQCRHEGYLLMSEKSA</sequence>
<dbReference type="GO" id="GO:1990189">
    <property type="term" value="F:protein N-terminal-serine acetyltransferase activity"/>
    <property type="evidence" value="ECO:0007669"/>
    <property type="project" value="TreeGrafter"/>
</dbReference>
<gene>
    <name evidence="14" type="primary">Naa11</name>
    <name evidence="14" type="ORF">EVAR_78435_1</name>
</gene>
<evidence type="ECO:0000313" key="14">
    <source>
        <dbReference type="EMBL" id="GBP18967.1"/>
    </source>
</evidence>
<evidence type="ECO:0000313" key="15">
    <source>
        <dbReference type="Proteomes" id="UP000299102"/>
    </source>
</evidence>
<dbReference type="SUPFAM" id="SSF55729">
    <property type="entry name" value="Acyl-CoA N-acyltransferases (Nat)"/>
    <property type="match status" value="1"/>
</dbReference>
<dbReference type="Pfam" id="PF00583">
    <property type="entry name" value="Acetyltransf_1"/>
    <property type="match status" value="1"/>
</dbReference>
<dbReference type="STRING" id="151549.A0A4C1TY74"/>
<feature type="compositionally biased region" description="Basic residues" evidence="11">
    <location>
        <begin position="195"/>
        <end position="210"/>
    </location>
</feature>
<dbReference type="AlphaFoldDB" id="A0A4C1TY74"/>
<evidence type="ECO:0000256" key="3">
    <source>
        <dbReference type="ARBA" id="ARBA00025786"/>
    </source>
</evidence>
<protein>
    <recommendedName>
        <fullName evidence="4">N-terminal amino-acid N(alpha)-acetyltransferase NatA</fullName>
        <ecNumber evidence="4">2.3.1.255</ecNumber>
    </recommendedName>
</protein>
<name>A0A4C1TY74_EUMVA</name>
<comment type="catalytic activity">
    <reaction evidence="7">
        <text>N-terminal glycyl-[protein] + acetyl-CoA = N-terminal N(alpha)-acetylglycyl-[protein] + CoA + H(+)</text>
        <dbReference type="Rhea" id="RHEA:50496"/>
        <dbReference type="Rhea" id="RHEA-COMP:12666"/>
        <dbReference type="Rhea" id="RHEA-COMP:12700"/>
        <dbReference type="ChEBI" id="CHEBI:15378"/>
        <dbReference type="ChEBI" id="CHEBI:57287"/>
        <dbReference type="ChEBI" id="CHEBI:57288"/>
        <dbReference type="ChEBI" id="CHEBI:64723"/>
        <dbReference type="ChEBI" id="CHEBI:133369"/>
        <dbReference type="EC" id="2.3.1.255"/>
    </reaction>
</comment>
<keyword evidence="15" id="KW-1185">Reference proteome</keyword>
<evidence type="ECO:0000256" key="1">
    <source>
        <dbReference type="ARBA" id="ARBA00022679"/>
    </source>
</evidence>
<dbReference type="GO" id="GO:1990190">
    <property type="term" value="F:protein-N-terminal-glutamate acetyltransferase activity"/>
    <property type="evidence" value="ECO:0007669"/>
    <property type="project" value="TreeGrafter"/>
</dbReference>
<evidence type="ECO:0000256" key="10">
    <source>
        <dbReference type="ARBA" id="ARBA00049434"/>
    </source>
</evidence>
<comment type="catalytic activity">
    <reaction evidence="8">
        <text>N-terminal L-alanyl-[protein] + acetyl-CoA = N-terminal N(alpha)-acetyl-L-alanyl-[protein] + CoA + H(+)</text>
        <dbReference type="Rhea" id="RHEA:50500"/>
        <dbReference type="Rhea" id="RHEA-COMP:12701"/>
        <dbReference type="Rhea" id="RHEA-COMP:12702"/>
        <dbReference type="ChEBI" id="CHEBI:15378"/>
        <dbReference type="ChEBI" id="CHEBI:57287"/>
        <dbReference type="ChEBI" id="CHEBI:57288"/>
        <dbReference type="ChEBI" id="CHEBI:64718"/>
        <dbReference type="ChEBI" id="CHEBI:83683"/>
        <dbReference type="EC" id="2.3.1.255"/>
    </reaction>
</comment>
<feature type="region of interest" description="Disordered" evidence="11">
    <location>
        <begin position="174"/>
        <end position="210"/>
    </location>
</feature>
<keyword evidence="1 14" id="KW-0808">Transferase</keyword>
<comment type="caution">
    <text evidence="14">The sequence shown here is derived from an EMBL/GenBank/DDBJ whole genome shotgun (WGS) entry which is preliminary data.</text>
</comment>
<dbReference type="InterPro" id="IPR016181">
    <property type="entry name" value="Acyl_CoA_acyltransferase"/>
</dbReference>
<evidence type="ECO:0000256" key="8">
    <source>
        <dbReference type="ARBA" id="ARBA00048236"/>
    </source>
</evidence>
<dbReference type="Proteomes" id="UP000299102">
    <property type="component" value="Unassembled WGS sequence"/>
</dbReference>
<evidence type="ECO:0000256" key="7">
    <source>
        <dbReference type="ARBA" id="ARBA00047954"/>
    </source>
</evidence>
<evidence type="ECO:0000256" key="9">
    <source>
        <dbReference type="ARBA" id="ARBA00049266"/>
    </source>
</evidence>
<dbReference type="CDD" id="cd04301">
    <property type="entry name" value="NAT_SF"/>
    <property type="match status" value="1"/>
</dbReference>